<name>A0ABX1M3K7_9CYAN</name>
<comment type="caution">
    <text evidence="1">The sequence shown here is derived from an EMBL/GenBank/DDBJ whole genome shotgun (WGS) entry which is preliminary data.</text>
</comment>
<keyword evidence="2" id="KW-1185">Reference proteome</keyword>
<proteinExistence type="predicted"/>
<organism evidence="1 2">
    <name type="scientific">Brasilonema octagenarum UFV-OR1</name>
    <dbReference type="NCBI Taxonomy" id="417115"/>
    <lineage>
        <taxon>Bacteria</taxon>
        <taxon>Bacillati</taxon>
        <taxon>Cyanobacteriota</taxon>
        <taxon>Cyanophyceae</taxon>
        <taxon>Nostocales</taxon>
        <taxon>Scytonemataceae</taxon>
        <taxon>Brasilonema</taxon>
        <taxon>Octagenarum group</taxon>
    </lineage>
</organism>
<protein>
    <submittedName>
        <fullName evidence="1">Uncharacterized protein</fullName>
    </submittedName>
</protein>
<sequence length="104" mass="11706">METMKLRAHIGADGMLQIQTPTDFKDISVEVVIVVQPLPDAEVAALEKPQARYNAWGKPTTKKSISNALAKRLQRSIALMEQLRQEVALDKTSIRSMIEEGRRF</sequence>
<evidence type="ECO:0000313" key="2">
    <source>
        <dbReference type="Proteomes" id="UP000762253"/>
    </source>
</evidence>
<evidence type="ECO:0000313" key="1">
    <source>
        <dbReference type="EMBL" id="NMF62395.1"/>
    </source>
</evidence>
<reference evidence="1 2" key="1">
    <citation type="submission" date="2018-06" db="EMBL/GenBank/DDBJ databases">
        <title>Comparative genomics of Brasilonema spp. strains.</title>
        <authorList>
            <person name="Alvarenga D.O."/>
            <person name="Fiore M.F."/>
            <person name="Varani A.M."/>
        </authorList>
    </citation>
    <scope>NUCLEOTIDE SEQUENCE [LARGE SCALE GENOMIC DNA]</scope>
    <source>
        <strain evidence="1 2">UFV-OR1</strain>
    </source>
</reference>
<dbReference type="EMBL" id="QMEC01000016">
    <property type="protein sequence ID" value="NMF62395.1"/>
    <property type="molecule type" value="Genomic_DNA"/>
</dbReference>
<gene>
    <name evidence="1" type="ORF">DP115_06165</name>
</gene>
<dbReference type="Proteomes" id="UP000762253">
    <property type="component" value="Unassembled WGS sequence"/>
</dbReference>
<accession>A0ABX1M3K7</accession>
<dbReference type="RefSeq" id="WP_169263995.1">
    <property type="nucleotide sequence ID" value="NZ_QMEC01000016.1"/>
</dbReference>